<feature type="transmembrane region" description="Helical" evidence="6">
    <location>
        <begin position="123"/>
        <end position="148"/>
    </location>
</feature>
<feature type="region of interest" description="Disordered" evidence="5">
    <location>
        <begin position="290"/>
        <end position="312"/>
    </location>
</feature>
<keyword evidence="2 6" id="KW-0812">Transmembrane</keyword>
<feature type="transmembrane region" description="Helical" evidence="6">
    <location>
        <begin position="20"/>
        <end position="38"/>
    </location>
</feature>
<keyword evidence="4 6" id="KW-0472">Membrane</keyword>
<dbReference type="PANTHER" id="PTHR31465">
    <property type="entry name" value="PROTEIN RTA1-RELATED"/>
    <property type="match status" value="1"/>
</dbReference>
<dbReference type="InterPro" id="IPR007568">
    <property type="entry name" value="RTA1"/>
</dbReference>
<protein>
    <submittedName>
        <fullName evidence="7">Uncharacterized protein</fullName>
    </submittedName>
</protein>
<sequence>MAADDGGAIGFVFYRYHPSMVAAVIFIILFFLSAAWHVKQLVTSRTWYFIPFVVGCLFEAIGYVGRAMSSKEHPDFTKNPYIIQSLLLLLAPALFAASIYMILGRLVVRLGADSYSIIKPKWLTKFFILGDVLSFFTQGGGGGIMATAKSSEDARRAENIILGGLAIQILFFGFFIVVSFIFHLRISRHPTPQSHSLNTPWKGLLYVLYGSSILIMIRSVFRIIEYVMGSEGELLSKEVYLYIFDAVPMFIVVVMFNWFHPSRVISHEAKEPLASVTSLEVLGGDLESGHQKSAQWSRQTHEYSAGQSRSYS</sequence>
<evidence type="ECO:0000256" key="2">
    <source>
        <dbReference type="ARBA" id="ARBA00022692"/>
    </source>
</evidence>
<evidence type="ECO:0000313" key="8">
    <source>
        <dbReference type="Proteomes" id="UP000028545"/>
    </source>
</evidence>
<keyword evidence="3 6" id="KW-1133">Transmembrane helix</keyword>
<reference evidence="7 8" key="1">
    <citation type="journal article" date="2014" name="Genome Announc.">
        <title>Draft genome sequence of the pathogenic fungus Scedosporium apiospermum.</title>
        <authorList>
            <person name="Vandeputte P."/>
            <person name="Ghamrawi S."/>
            <person name="Rechenmann M."/>
            <person name="Iltis A."/>
            <person name="Giraud S."/>
            <person name="Fleury M."/>
            <person name="Thornton C."/>
            <person name="Delhaes L."/>
            <person name="Meyer W."/>
            <person name="Papon N."/>
            <person name="Bouchara J.P."/>
        </authorList>
    </citation>
    <scope>NUCLEOTIDE SEQUENCE [LARGE SCALE GENOMIC DNA]</scope>
    <source>
        <strain evidence="7 8">IHEM 14462</strain>
    </source>
</reference>
<dbReference type="RefSeq" id="XP_016646130.1">
    <property type="nucleotide sequence ID" value="XM_016783364.1"/>
</dbReference>
<gene>
    <name evidence="7" type="ORF">SAPIO_CDS0633</name>
</gene>
<comment type="subcellular location">
    <subcellularLocation>
        <location evidence="1">Membrane</location>
        <topology evidence="1">Multi-pass membrane protein</topology>
    </subcellularLocation>
</comment>
<dbReference type="HOGENOM" id="CLU_033465_3_1_1"/>
<keyword evidence="8" id="KW-1185">Reference proteome</keyword>
<dbReference type="OMA" id="FRCKSSK"/>
<name>A0A084GG69_PSEDA</name>
<feature type="transmembrane region" description="Helical" evidence="6">
    <location>
        <begin position="81"/>
        <end position="103"/>
    </location>
</feature>
<evidence type="ECO:0000313" key="7">
    <source>
        <dbReference type="EMBL" id="KEZ46331.1"/>
    </source>
</evidence>
<comment type="caution">
    <text evidence="7">The sequence shown here is derived from an EMBL/GenBank/DDBJ whole genome shotgun (WGS) entry which is preliminary data.</text>
</comment>
<dbReference type="KEGG" id="sapo:SAPIO_CDS0633"/>
<feature type="transmembrane region" description="Helical" evidence="6">
    <location>
        <begin position="239"/>
        <end position="259"/>
    </location>
</feature>
<accession>A0A084GG69</accession>
<proteinExistence type="predicted"/>
<organism evidence="7 8">
    <name type="scientific">Pseudallescheria apiosperma</name>
    <name type="common">Scedosporium apiospermum</name>
    <dbReference type="NCBI Taxonomy" id="563466"/>
    <lineage>
        <taxon>Eukaryota</taxon>
        <taxon>Fungi</taxon>
        <taxon>Dikarya</taxon>
        <taxon>Ascomycota</taxon>
        <taxon>Pezizomycotina</taxon>
        <taxon>Sordariomycetes</taxon>
        <taxon>Hypocreomycetidae</taxon>
        <taxon>Microascales</taxon>
        <taxon>Microascaceae</taxon>
        <taxon>Scedosporium</taxon>
    </lineage>
</organism>
<evidence type="ECO:0000256" key="4">
    <source>
        <dbReference type="ARBA" id="ARBA00023136"/>
    </source>
</evidence>
<dbReference type="EMBL" id="JOWA01000033">
    <property type="protein sequence ID" value="KEZ46331.1"/>
    <property type="molecule type" value="Genomic_DNA"/>
</dbReference>
<feature type="transmembrane region" description="Helical" evidence="6">
    <location>
        <begin position="203"/>
        <end position="224"/>
    </location>
</feature>
<dbReference type="GeneID" id="27718785"/>
<evidence type="ECO:0000256" key="3">
    <source>
        <dbReference type="ARBA" id="ARBA00022989"/>
    </source>
</evidence>
<evidence type="ECO:0000256" key="1">
    <source>
        <dbReference type="ARBA" id="ARBA00004141"/>
    </source>
</evidence>
<dbReference type="VEuPathDB" id="FungiDB:SAPIO_CDS0633"/>
<evidence type="ECO:0000256" key="6">
    <source>
        <dbReference type="SAM" id="Phobius"/>
    </source>
</evidence>
<dbReference type="PANTHER" id="PTHR31465:SF35">
    <property type="entry name" value="RTA1 DOMAIN PROTEIN-RELATED"/>
    <property type="match status" value="1"/>
</dbReference>
<feature type="transmembrane region" description="Helical" evidence="6">
    <location>
        <begin position="47"/>
        <end position="69"/>
    </location>
</feature>
<dbReference type="Proteomes" id="UP000028545">
    <property type="component" value="Unassembled WGS sequence"/>
</dbReference>
<feature type="transmembrane region" description="Helical" evidence="6">
    <location>
        <begin position="160"/>
        <end position="182"/>
    </location>
</feature>
<dbReference type="AlphaFoldDB" id="A0A084GG69"/>
<dbReference type="Pfam" id="PF04479">
    <property type="entry name" value="RTA1"/>
    <property type="match status" value="1"/>
</dbReference>
<dbReference type="GO" id="GO:0016020">
    <property type="term" value="C:membrane"/>
    <property type="evidence" value="ECO:0007669"/>
    <property type="project" value="UniProtKB-SubCell"/>
</dbReference>
<evidence type="ECO:0000256" key="5">
    <source>
        <dbReference type="SAM" id="MobiDB-lite"/>
    </source>
</evidence>
<dbReference type="OrthoDB" id="3358017at2759"/>